<organism evidence="2 3">
    <name type="scientific">Umbelopsis vinacea</name>
    <dbReference type="NCBI Taxonomy" id="44442"/>
    <lineage>
        <taxon>Eukaryota</taxon>
        <taxon>Fungi</taxon>
        <taxon>Fungi incertae sedis</taxon>
        <taxon>Mucoromycota</taxon>
        <taxon>Mucoromycotina</taxon>
        <taxon>Umbelopsidomycetes</taxon>
        <taxon>Umbelopsidales</taxon>
        <taxon>Umbelopsidaceae</taxon>
        <taxon>Umbelopsis</taxon>
    </lineage>
</organism>
<dbReference type="EMBL" id="JAEPRA010000010">
    <property type="protein sequence ID" value="KAG2179645.1"/>
    <property type="molecule type" value="Genomic_DNA"/>
</dbReference>
<reference evidence="2" key="1">
    <citation type="submission" date="2020-12" db="EMBL/GenBank/DDBJ databases">
        <title>Metabolic potential, ecology and presence of endohyphal bacteria is reflected in genomic diversity of Mucoromycotina.</title>
        <authorList>
            <person name="Muszewska A."/>
            <person name="Okrasinska A."/>
            <person name="Steczkiewicz K."/>
            <person name="Drgas O."/>
            <person name="Orlowska M."/>
            <person name="Perlinska-Lenart U."/>
            <person name="Aleksandrzak-Piekarczyk T."/>
            <person name="Szatraj K."/>
            <person name="Zielenkiewicz U."/>
            <person name="Pilsyk S."/>
            <person name="Malc E."/>
            <person name="Mieczkowski P."/>
            <person name="Kruszewska J.S."/>
            <person name="Biernat P."/>
            <person name="Pawlowska J."/>
        </authorList>
    </citation>
    <scope>NUCLEOTIDE SEQUENCE</scope>
    <source>
        <strain evidence="2">WA0000051536</strain>
    </source>
</reference>
<proteinExistence type="predicted"/>
<evidence type="ECO:0000313" key="3">
    <source>
        <dbReference type="Proteomes" id="UP000612746"/>
    </source>
</evidence>
<evidence type="ECO:0000256" key="1">
    <source>
        <dbReference type="SAM" id="MobiDB-lite"/>
    </source>
</evidence>
<keyword evidence="3" id="KW-1185">Reference proteome</keyword>
<dbReference type="OrthoDB" id="2284644at2759"/>
<accession>A0A8H7UE50</accession>
<gene>
    <name evidence="2" type="ORF">INT44_006493</name>
</gene>
<name>A0A8H7UE50_9FUNG</name>
<evidence type="ECO:0000313" key="2">
    <source>
        <dbReference type="EMBL" id="KAG2179645.1"/>
    </source>
</evidence>
<comment type="caution">
    <text evidence="2">The sequence shown here is derived from an EMBL/GenBank/DDBJ whole genome shotgun (WGS) entry which is preliminary data.</text>
</comment>
<protein>
    <submittedName>
        <fullName evidence="2">Uncharacterized protein</fullName>
    </submittedName>
</protein>
<dbReference type="AlphaFoldDB" id="A0A8H7UE50"/>
<sequence>MASNKLARNSLDALLKASPSHKITKSKNAPVDKKQRLKLPATKTGLKRIKQEIRYGHQQKIRSKESLAQSRQNPIGLVHKDEKKAQDNLAKNVRYMTRALKASDTERDLRKQALEYRNKM</sequence>
<feature type="region of interest" description="Disordered" evidence="1">
    <location>
        <begin position="56"/>
        <end position="78"/>
    </location>
</feature>
<dbReference type="Proteomes" id="UP000612746">
    <property type="component" value="Unassembled WGS sequence"/>
</dbReference>